<organism evidence="1 2">
    <name type="scientific">Schizothecium vesticola</name>
    <dbReference type="NCBI Taxonomy" id="314040"/>
    <lineage>
        <taxon>Eukaryota</taxon>
        <taxon>Fungi</taxon>
        <taxon>Dikarya</taxon>
        <taxon>Ascomycota</taxon>
        <taxon>Pezizomycotina</taxon>
        <taxon>Sordariomycetes</taxon>
        <taxon>Sordariomycetidae</taxon>
        <taxon>Sordariales</taxon>
        <taxon>Schizotheciaceae</taxon>
        <taxon>Schizothecium</taxon>
    </lineage>
</organism>
<comment type="caution">
    <text evidence="1">The sequence shown here is derived from an EMBL/GenBank/DDBJ whole genome shotgun (WGS) entry which is preliminary data.</text>
</comment>
<evidence type="ECO:0000313" key="1">
    <source>
        <dbReference type="EMBL" id="KAK0750057.1"/>
    </source>
</evidence>
<dbReference type="EMBL" id="JAUKUD010000003">
    <property type="protein sequence ID" value="KAK0750057.1"/>
    <property type="molecule type" value="Genomic_DNA"/>
</dbReference>
<dbReference type="AlphaFoldDB" id="A0AA40F2J9"/>
<accession>A0AA40F2J9</accession>
<protein>
    <submittedName>
        <fullName evidence="1">Uncharacterized protein</fullName>
    </submittedName>
</protein>
<sequence length="97" mass="10880">METCHQSPMSLSALHVVSLVLIRRHLSASHHGHGSHHHRHHHSSPPLRPHGHGCILWAWAPPRRTNGKQGVQLLRNCSLPFFGRCYVDIIAGGERES</sequence>
<name>A0AA40F2J9_9PEZI</name>
<evidence type="ECO:0000313" key="2">
    <source>
        <dbReference type="Proteomes" id="UP001172155"/>
    </source>
</evidence>
<keyword evidence="2" id="KW-1185">Reference proteome</keyword>
<dbReference type="Proteomes" id="UP001172155">
    <property type="component" value="Unassembled WGS sequence"/>
</dbReference>
<reference evidence="1" key="1">
    <citation type="submission" date="2023-06" db="EMBL/GenBank/DDBJ databases">
        <title>Genome-scale phylogeny and comparative genomics of the fungal order Sordariales.</title>
        <authorList>
            <consortium name="Lawrence Berkeley National Laboratory"/>
            <person name="Hensen N."/>
            <person name="Bonometti L."/>
            <person name="Westerberg I."/>
            <person name="Brannstrom I.O."/>
            <person name="Guillou S."/>
            <person name="Cros-Aarteil S."/>
            <person name="Calhoun S."/>
            <person name="Haridas S."/>
            <person name="Kuo A."/>
            <person name="Mondo S."/>
            <person name="Pangilinan J."/>
            <person name="Riley R."/>
            <person name="LaButti K."/>
            <person name="Andreopoulos B."/>
            <person name="Lipzen A."/>
            <person name="Chen C."/>
            <person name="Yanf M."/>
            <person name="Daum C."/>
            <person name="Ng V."/>
            <person name="Clum A."/>
            <person name="Steindorff A."/>
            <person name="Ohm R."/>
            <person name="Martin F."/>
            <person name="Silar P."/>
            <person name="Natvig D."/>
            <person name="Lalanne C."/>
            <person name="Gautier V."/>
            <person name="Ament-velasquez S.L."/>
            <person name="Kruys A."/>
            <person name="Hutchinson M.I."/>
            <person name="Powell A.J."/>
            <person name="Barry K."/>
            <person name="Miller A.N."/>
            <person name="Grigoriev I.V."/>
            <person name="Debuchy R."/>
            <person name="Gladieux P."/>
            <person name="Thoren M.H."/>
            <person name="Johannesson H."/>
        </authorList>
    </citation>
    <scope>NUCLEOTIDE SEQUENCE</scope>
    <source>
        <strain evidence="1">SMH3187-1</strain>
    </source>
</reference>
<proteinExistence type="predicted"/>
<gene>
    <name evidence="1" type="ORF">B0T18DRAFT_121425</name>
</gene>